<evidence type="ECO:0000259" key="4">
    <source>
        <dbReference type="Pfam" id="PF03446"/>
    </source>
</evidence>
<dbReference type="AlphaFoldDB" id="A0AAU7K6Q6"/>
<dbReference type="GO" id="GO:0051287">
    <property type="term" value="F:NAD binding"/>
    <property type="evidence" value="ECO:0007669"/>
    <property type="project" value="InterPro"/>
</dbReference>
<organism evidence="6">
    <name type="scientific">Pedobacter sp. KACC 23697</name>
    <dbReference type="NCBI Taxonomy" id="3149230"/>
    <lineage>
        <taxon>Bacteria</taxon>
        <taxon>Pseudomonadati</taxon>
        <taxon>Bacteroidota</taxon>
        <taxon>Sphingobacteriia</taxon>
        <taxon>Sphingobacteriales</taxon>
        <taxon>Sphingobacteriaceae</taxon>
        <taxon>Pedobacter</taxon>
    </lineage>
</organism>
<feature type="domain" description="6-phosphogluconate dehydrogenase NADP-binding" evidence="4">
    <location>
        <begin position="5"/>
        <end position="161"/>
    </location>
</feature>
<protein>
    <submittedName>
        <fullName evidence="6">NAD(P)-dependent oxidoreductase</fullName>
        <ecNumber evidence="6">1.1.-.-</ecNumber>
    </submittedName>
</protein>
<dbReference type="InterPro" id="IPR036291">
    <property type="entry name" value="NAD(P)-bd_dom_sf"/>
</dbReference>
<reference evidence="6" key="1">
    <citation type="submission" date="2024-05" db="EMBL/GenBank/DDBJ databases">
        <authorList>
            <person name="Kim S."/>
            <person name="Heo J."/>
            <person name="Choi H."/>
            <person name="Choi Y."/>
            <person name="Kwon S.-W."/>
            <person name="Kim Y."/>
        </authorList>
    </citation>
    <scope>NUCLEOTIDE SEQUENCE</scope>
    <source>
        <strain evidence="6">KACC 23697</strain>
    </source>
</reference>
<evidence type="ECO:0000256" key="2">
    <source>
        <dbReference type="ARBA" id="ARBA00023027"/>
    </source>
</evidence>
<dbReference type="PANTHER" id="PTHR43580:SF2">
    <property type="entry name" value="CYTOKINE-LIKE NUCLEAR FACTOR N-PAC"/>
    <property type="match status" value="1"/>
</dbReference>
<dbReference type="PIRSF" id="PIRSF000103">
    <property type="entry name" value="HIBADH"/>
    <property type="match status" value="1"/>
</dbReference>
<gene>
    <name evidence="6" type="ORF">ABEG20_01155</name>
</gene>
<dbReference type="Gene3D" id="3.40.50.720">
    <property type="entry name" value="NAD(P)-binding Rossmann-like Domain"/>
    <property type="match status" value="1"/>
</dbReference>
<evidence type="ECO:0000256" key="1">
    <source>
        <dbReference type="ARBA" id="ARBA00023002"/>
    </source>
</evidence>
<dbReference type="EMBL" id="CP157485">
    <property type="protein sequence ID" value="XBO48206.1"/>
    <property type="molecule type" value="Genomic_DNA"/>
</dbReference>
<evidence type="ECO:0000256" key="3">
    <source>
        <dbReference type="PIRSR" id="PIRSR000103-1"/>
    </source>
</evidence>
<sequence length="284" mass="30169">MNTTKIGWIGLGNMGIPMAEQLVKADYSVIIYNRSKDKEAALKEMGASTAETPQELIKATEVIVIMVADDAAIEQIFNGAEGLFSAEISGKIIINMSTVSPAISKEMAIMCKKRGAEYLDAPVSGSVKQAETGLLVIMVGGDEAAFEQVKPILEKIGKMAVRLGDTGAGNVAKLAINSLLALYTQGLAETVVFANQQGIKTEDLLNLVNNGAIANTFTKIKGDAIIANNYKPAFALKHIVKDLNLAKAIGLDSPLAKTALNTFEAATAKYGEEDLISVIKHIKE</sequence>
<dbReference type="InterPro" id="IPR029154">
    <property type="entry name" value="HIBADH-like_NADP-bd"/>
</dbReference>
<evidence type="ECO:0000259" key="5">
    <source>
        <dbReference type="Pfam" id="PF14833"/>
    </source>
</evidence>
<evidence type="ECO:0000313" key="6">
    <source>
        <dbReference type="EMBL" id="XBO48206.1"/>
    </source>
</evidence>
<dbReference type="GO" id="GO:0050661">
    <property type="term" value="F:NADP binding"/>
    <property type="evidence" value="ECO:0007669"/>
    <property type="project" value="InterPro"/>
</dbReference>
<dbReference type="GO" id="GO:0016491">
    <property type="term" value="F:oxidoreductase activity"/>
    <property type="evidence" value="ECO:0007669"/>
    <property type="project" value="UniProtKB-KW"/>
</dbReference>
<dbReference type="InterPro" id="IPR015815">
    <property type="entry name" value="HIBADH-related"/>
</dbReference>
<dbReference type="InterPro" id="IPR051265">
    <property type="entry name" value="HIBADH-related_NP60_sf"/>
</dbReference>
<dbReference type="Pfam" id="PF03446">
    <property type="entry name" value="NAD_binding_2"/>
    <property type="match status" value="1"/>
</dbReference>
<dbReference type="InterPro" id="IPR013328">
    <property type="entry name" value="6PGD_dom2"/>
</dbReference>
<dbReference type="SUPFAM" id="SSF51735">
    <property type="entry name" value="NAD(P)-binding Rossmann-fold domains"/>
    <property type="match status" value="1"/>
</dbReference>
<dbReference type="EC" id="1.1.-.-" evidence="6"/>
<keyword evidence="2" id="KW-0520">NAD</keyword>
<dbReference type="InterPro" id="IPR008927">
    <property type="entry name" value="6-PGluconate_DH-like_C_sf"/>
</dbReference>
<feature type="active site" evidence="3">
    <location>
        <position position="173"/>
    </location>
</feature>
<proteinExistence type="predicted"/>
<name>A0AAU7K6Q6_9SPHI</name>
<dbReference type="SUPFAM" id="SSF48179">
    <property type="entry name" value="6-phosphogluconate dehydrogenase C-terminal domain-like"/>
    <property type="match status" value="1"/>
</dbReference>
<accession>A0AAU7K6Q6</accession>
<dbReference type="RefSeq" id="WP_406825592.1">
    <property type="nucleotide sequence ID" value="NZ_CP157485.1"/>
</dbReference>
<feature type="domain" description="3-hydroxyisobutyrate dehydrogenase-like NAD-binding" evidence="5">
    <location>
        <begin position="167"/>
        <end position="281"/>
    </location>
</feature>
<keyword evidence="1 6" id="KW-0560">Oxidoreductase</keyword>
<dbReference type="InterPro" id="IPR006115">
    <property type="entry name" value="6PGDH_NADP-bd"/>
</dbReference>
<dbReference type="PANTHER" id="PTHR43580">
    <property type="entry name" value="OXIDOREDUCTASE GLYR1-RELATED"/>
    <property type="match status" value="1"/>
</dbReference>
<dbReference type="Pfam" id="PF14833">
    <property type="entry name" value="NAD_binding_11"/>
    <property type="match status" value="1"/>
</dbReference>
<dbReference type="Gene3D" id="1.10.1040.10">
    <property type="entry name" value="N-(1-d-carboxylethyl)-l-norvaline Dehydrogenase, domain 2"/>
    <property type="match status" value="1"/>
</dbReference>